<dbReference type="GO" id="GO:0005813">
    <property type="term" value="C:centrosome"/>
    <property type="evidence" value="ECO:0007669"/>
    <property type="project" value="UniProtKB-SubCell"/>
</dbReference>
<dbReference type="GO" id="GO:0060271">
    <property type="term" value="P:cilium assembly"/>
    <property type="evidence" value="ECO:0007669"/>
    <property type="project" value="TreeGrafter"/>
</dbReference>
<dbReference type="Gene3D" id="1.10.287.1490">
    <property type="match status" value="1"/>
</dbReference>
<proteinExistence type="predicted"/>
<dbReference type="GO" id="GO:0005814">
    <property type="term" value="C:centriole"/>
    <property type="evidence" value="ECO:0007669"/>
    <property type="project" value="TreeGrafter"/>
</dbReference>
<feature type="compositionally biased region" description="Basic and acidic residues" evidence="6">
    <location>
        <begin position="728"/>
        <end position="740"/>
    </location>
</feature>
<evidence type="ECO:0000256" key="4">
    <source>
        <dbReference type="ARBA" id="ARBA00023212"/>
    </source>
</evidence>
<accession>A0A8B9JSF5</accession>
<dbReference type="Proteomes" id="UP000694621">
    <property type="component" value="Unplaced"/>
</dbReference>
<dbReference type="GO" id="GO:0005794">
    <property type="term" value="C:Golgi apparatus"/>
    <property type="evidence" value="ECO:0007669"/>
    <property type="project" value="TreeGrafter"/>
</dbReference>
<dbReference type="PANTHER" id="PTHR23170">
    <property type="entry name" value="NY-REN-58 ANTIGEN"/>
    <property type="match status" value="1"/>
</dbReference>
<feature type="compositionally biased region" description="Polar residues" evidence="6">
    <location>
        <begin position="1"/>
        <end position="12"/>
    </location>
</feature>
<dbReference type="InterPro" id="IPR052116">
    <property type="entry name" value="Centro_Cilium_Assembly"/>
</dbReference>
<dbReference type="GO" id="GO:0051660">
    <property type="term" value="P:establishment of centrosome localization"/>
    <property type="evidence" value="ECO:0007669"/>
    <property type="project" value="TreeGrafter"/>
</dbReference>
<organism evidence="7 8">
    <name type="scientific">Astyanax mexicanus</name>
    <name type="common">Blind cave fish</name>
    <name type="synonym">Astyanax fasciatus mexicanus</name>
    <dbReference type="NCBI Taxonomy" id="7994"/>
    <lineage>
        <taxon>Eukaryota</taxon>
        <taxon>Metazoa</taxon>
        <taxon>Chordata</taxon>
        <taxon>Craniata</taxon>
        <taxon>Vertebrata</taxon>
        <taxon>Euteleostomi</taxon>
        <taxon>Actinopterygii</taxon>
        <taxon>Neopterygii</taxon>
        <taxon>Teleostei</taxon>
        <taxon>Ostariophysi</taxon>
        <taxon>Characiformes</taxon>
        <taxon>Characoidei</taxon>
        <taxon>Acestrorhamphidae</taxon>
        <taxon>Acestrorhamphinae</taxon>
        <taxon>Astyanax</taxon>
    </lineage>
</organism>
<feature type="region of interest" description="Disordered" evidence="6">
    <location>
        <begin position="722"/>
        <end position="749"/>
    </location>
</feature>
<protein>
    <submittedName>
        <fullName evidence="7">Centrosomal protein 83</fullName>
    </submittedName>
</protein>
<dbReference type="GO" id="GO:0097539">
    <property type="term" value="C:ciliary transition fiber"/>
    <property type="evidence" value="ECO:0007669"/>
    <property type="project" value="TreeGrafter"/>
</dbReference>
<evidence type="ECO:0000256" key="5">
    <source>
        <dbReference type="SAM" id="Coils"/>
    </source>
</evidence>
<feature type="region of interest" description="Disordered" evidence="6">
    <location>
        <begin position="1"/>
        <end position="36"/>
    </location>
</feature>
<comment type="subcellular location">
    <subcellularLocation>
        <location evidence="1">Cytoplasm</location>
        <location evidence="1">Cytoskeleton</location>
        <location evidence="1">Microtubule organizing center</location>
        <location evidence="1">Centrosome</location>
    </subcellularLocation>
</comment>
<evidence type="ECO:0000256" key="3">
    <source>
        <dbReference type="ARBA" id="ARBA00023054"/>
    </source>
</evidence>
<keyword evidence="2" id="KW-0963">Cytoplasm</keyword>
<dbReference type="AlphaFoldDB" id="A0A8B9JSF5"/>
<keyword evidence="4" id="KW-0206">Cytoskeleton</keyword>
<evidence type="ECO:0000313" key="7">
    <source>
        <dbReference type="Ensembl" id="ENSAMXP00005025936.1"/>
    </source>
</evidence>
<evidence type="ECO:0000313" key="8">
    <source>
        <dbReference type="Proteomes" id="UP000694621"/>
    </source>
</evidence>
<dbReference type="Ensembl" id="ENSAMXT00005028567.1">
    <property type="protein sequence ID" value="ENSAMXP00005025936.1"/>
    <property type="gene ID" value="ENSAMXG00005013102.1"/>
</dbReference>
<reference evidence="7" key="1">
    <citation type="submission" date="2025-08" db="UniProtKB">
        <authorList>
            <consortium name="Ensembl"/>
        </authorList>
    </citation>
    <scope>IDENTIFICATION</scope>
</reference>
<evidence type="ECO:0000256" key="2">
    <source>
        <dbReference type="ARBA" id="ARBA00022490"/>
    </source>
</evidence>
<feature type="coiled-coil region" evidence="5">
    <location>
        <begin position="144"/>
        <end position="667"/>
    </location>
</feature>
<feature type="coiled-coil region" evidence="5">
    <location>
        <begin position="52"/>
        <end position="118"/>
    </location>
</feature>
<keyword evidence="3 5" id="KW-0175">Coiled coil</keyword>
<name>A0A8B9JSF5_ASTMX</name>
<evidence type="ECO:0000256" key="1">
    <source>
        <dbReference type="ARBA" id="ARBA00004300"/>
    </source>
</evidence>
<sequence length="749" mass="87428">MSGPTAGQSSAMFPNLESGGSGRVPTLLGGPGGLSSSDMELQKMLIDERMRCEKHKTNYQTLKAEHTRLQDECTRVQSELKRMLNDKQTGQEKLQLLLAELRGELLDKTRELEELKLQALTPQRLELVKAQVQQEMEAPIRERFSKLEEEAEKYRSQYNKLRYDFTFLKSEFDHQREEHERILEERKIRYSADLARLERDKEELSTQLQSSDPARDGKRVEALLREKAQLHQRVRGLEAEVAELRAERDSTGAQAENVQRIQIRQIAESQSAVKALESEKQSVRMQLERVEKELRSTLEQNTLLTSKLHKAEREINTLSSQLEGMKHTHKLELANVKLECVRARGEVERERDTLQAQMEGLHSDLEVWKAAVDRNKELLSEKERELVRRVQAAREEEIQKLTAVQEEKLELENRLSELEQQKALQEATGNSLKEEWEDRVRAAQLEKKAAHKELQNIRAKMQQQGLQLEELERQKAETAELRRQNAELNLQVNTLSHSESELMEANGRLRESLERVREELRSARTQMERTQQEAESIERSIIIPESSISTALQLDPHKPNRLVEERRVEWLEEKHKLQEREAELQEKYSQAKGRMQRAALAQKKRKTLTETREKKLLDKIQLLEAKIEELELETRIAKTNPSLSEEQAQLSKRLKEMQRRHSEFRRLLLGNQVISTPVPSSLFIPGPESSFLNLQEEQHQRELSVLRRRLEELENIQQLQLEELTAPQDRDREKDRERLLEPQNGLPDL</sequence>
<evidence type="ECO:0000256" key="6">
    <source>
        <dbReference type="SAM" id="MobiDB-lite"/>
    </source>
</evidence>
<dbReference type="PANTHER" id="PTHR23170:SF2">
    <property type="entry name" value="CENTROSOMAL PROTEIN OF 83 KDA"/>
    <property type="match status" value="1"/>
</dbReference>